<dbReference type="EnsemblPlants" id="Solyc01g108235.1.1">
    <property type="protein sequence ID" value="Solyc01g108235.1.1"/>
    <property type="gene ID" value="Solyc01g108235.1"/>
</dbReference>
<proteinExistence type="predicted"/>
<name>A0A3Q7EU06_SOLLC</name>
<accession>A0A3Q7EU06</accession>
<dbReference type="SUPFAM" id="SSF56672">
    <property type="entry name" value="DNA/RNA polymerases"/>
    <property type="match status" value="1"/>
</dbReference>
<evidence type="ECO:0000313" key="4">
    <source>
        <dbReference type="Proteomes" id="UP000004994"/>
    </source>
</evidence>
<dbReference type="CDD" id="cd09272">
    <property type="entry name" value="RNase_HI_RT_Ty1"/>
    <property type="match status" value="1"/>
</dbReference>
<sequence>MAMNVSHKPNWIVDTGATNHMASSLELLNKLSVNKLGYNRTVELPNGDETKVTHTGLSSISDVTGDSLRIVKETKEKLKQVFKMKDLGELRYFLGIEFARSDQGILMHQRKYTLELISETRLNSSKPAATPMDTNVKLTTKQLDEYIRLRNLGKFNSNDQLADQGAYQRLIGKLLYLTVTRPDIAFGVNTLSQFLQQSKKSHMEAALRIVRYVKNQPGLGVLLSSNKNTTLTAYCDSDWASCPHTRRSVTGYLVKFGDSLLTWKSKKQTTISKSSAEAEYRSMAAIVSELIWIIGLMKELGKGILIEERKIQGAIKRQTTHPSGNPVLLSQVMMHVLVAQASSFLRWVVPRRSNKTASLWKQGEQGTETCQKDGLSTHEIFKKKGYPKDESVKEQSDDDETKSEENGIEQMRNGGGTIVRPNRVHYTENQKPQFRNINQNSGTAKSTKKGVGLPEGKGGEAGARENQN</sequence>
<protein>
    <recommendedName>
        <fullName evidence="2">Reverse transcriptase Ty1/copia-type domain-containing protein</fullName>
    </recommendedName>
</protein>
<dbReference type="STRING" id="4081.A0A3Q7EU06"/>
<dbReference type="PANTHER" id="PTHR11439">
    <property type="entry name" value="GAG-POL-RELATED RETROTRANSPOSON"/>
    <property type="match status" value="1"/>
</dbReference>
<dbReference type="Proteomes" id="UP000004994">
    <property type="component" value="Chromosome 1"/>
</dbReference>
<feature type="region of interest" description="Disordered" evidence="1">
    <location>
        <begin position="357"/>
        <end position="376"/>
    </location>
</feature>
<dbReference type="InterPro" id="IPR013103">
    <property type="entry name" value="RVT_2"/>
</dbReference>
<evidence type="ECO:0000256" key="1">
    <source>
        <dbReference type="SAM" id="MobiDB-lite"/>
    </source>
</evidence>
<evidence type="ECO:0000313" key="3">
    <source>
        <dbReference type="EnsemblPlants" id="Solyc01g108235.1.1"/>
    </source>
</evidence>
<reference evidence="3" key="2">
    <citation type="submission" date="2019-01" db="UniProtKB">
        <authorList>
            <consortium name="EnsemblPlants"/>
        </authorList>
    </citation>
    <scope>IDENTIFICATION</scope>
    <source>
        <strain evidence="3">cv. Heinz 1706</strain>
    </source>
</reference>
<reference evidence="3" key="1">
    <citation type="journal article" date="2012" name="Nature">
        <title>The tomato genome sequence provides insights into fleshy fruit evolution.</title>
        <authorList>
            <consortium name="Tomato Genome Consortium"/>
        </authorList>
    </citation>
    <scope>NUCLEOTIDE SEQUENCE [LARGE SCALE GENOMIC DNA]</scope>
    <source>
        <strain evidence="3">cv. Heinz 1706</strain>
    </source>
</reference>
<evidence type="ECO:0000259" key="2">
    <source>
        <dbReference type="Pfam" id="PF07727"/>
    </source>
</evidence>
<organism evidence="3">
    <name type="scientific">Solanum lycopersicum</name>
    <name type="common">Tomato</name>
    <name type="synonym">Lycopersicon esculentum</name>
    <dbReference type="NCBI Taxonomy" id="4081"/>
    <lineage>
        <taxon>Eukaryota</taxon>
        <taxon>Viridiplantae</taxon>
        <taxon>Streptophyta</taxon>
        <taxon>Embryophyta</taxon>
        <taxon>Tracheophyta</taxon>
        <taxon>Spermatophyta</taxon>
        <taxon>Magnoliopsida</taxon>
        <taxon>eudicotyledons</taxon>
        <taxon>Gunneridae</taxon>
        <taxon>Pentapetalae</taxon>
        <taxon>asterids</taxon>
        <taxon>lamiids</taxon>
        <taxon>Solanales</taxon>
        <taxon>Solanaceae</taxon>
        <taxon>Solanoideae</taxon>
        <taxon>Solaneae</taxon>
        <taxon>Solanum</taxon>
        <taxon>Solanum subgen. Lycopersicon</taxon>
    </lineage>
</organism>
<dbReference type="InterPro" id="IPR043502">
    <property type="entry name" value="DNA/RNA_pol_sf"/>
</dbReference>
<dbReference type="Pfam" id="PF07727">
    <property type="entry name" value="RVT_2"/>
    <property type="match status" value="1"/>
</dbReference>
<dbReference type="AlphaFoldDB" id="A0A3Q7EU06"/>
<dbReference type="Gramene" id="Solyc01g108235.1.1">
    <property type="protein sequence ID" value="Solyc01g108235.1.1"/>
    <property type="gene ID" value="Solyc01g108235.1"/>
</dbReference>
<feature type="compositionally biased region" description="Polar residues" evidence="1">
    <location>
        <begin position="427"/>
        <end position="445"/>
    </location>
</feature>
<keyword evidence="4" id="KW-1185">Reference proteome</keyword>
<dbReference type="PANTHER" id="PTHR11439:SF511">
    <property type="match status" value="1"/>
</dbReference>
<feature type="compositionally biased region" description="Basic and acidic residues" evidence="1">
    <location>
        <begin position="383"/>
        <end position="395"/>
    </location>
</feature>
<feature type="domain" description="Reverse transcriptase Ty1/copia-type" evidence="2">
    <location>
        <begin position="63"/>
        <end position="132"/>
    </location>
</feature>
<dbReference type="InParanoid" id="A0A3Q7EU06"/>
<feature type="region of interest" description="Disordered" evidence="1">
    <location>
        <begin position="383"/>
        <end position="468"/>
    </location>
</feature>
<feature type="compositionally biased region" description="Polar residues" evidence="1">
    <location>
        <begin position="357"/>
        <end position="369"/>
    </location>
</feature>